<sequence length="313" mass="34073">MADTFKFRIDHHGSLVRPPELLPSASREVQDAAIAEAVRRQRRLGLTVVTDGHFRRADLHSAVLDVVHGLDDGVLKADRSLVADDTAAIAAQTRVAAKATLPSPAWIAARTFRPGGPWASARELGEALALLIRDEIEAVVARGVRLIQIDDHGYGEGVYHSGGLSFADAVAVDTLAVSIADKPFDVRIGLCPLTRVGADFDAEHLFTSIPVDRWILPYDTGVPAETDLLRAVPADRDVCLGIVDPRVPRLEDIDTVMDRMDTVATIRDLEDVAISPSSGFADVADRPLLGVEDQWRKLIHVETFARMCWGNEL</sequence>
<dbReference type="RefSeq" id="WP_317792248.1">
    <property type="nucleotide sequence ID" value="NZ_AP028461.1"/>
</dbReference>
<evidence type="ECO:0000313" key="3">
    <source>
        <dbReference type="Proteomes" id="UP001597183"/>
    </source>
</evidence>
<dbReference type="SUPFAM" id="SSF51726">
    <property type="entry name" value="UROD/MetE-like"/>
    <property type="match status" value="1"/>
</dbReference>
<dbReference type="PANTHER" id="PTHR43844:SF1">
    <property type="entry name" value="METHIONINE SYNTHASE"/>
    <property type="match status" value="1"/>
</dbReference>
<dbReference type="EMBL" id="JBHTMK010000040">
    <property type="protein sequence ID" value="MFD1369587.1"/>
    <property type="molecule type" value="Genomic_DNA"/>
</dbReference>
<name>A0ABW4AHJ6_9ACTN</name>
<protein>
    <recommendedName>
        <fullName evidence="1">Cobalamin-independent methionine synthase MetE C-terminal/archaeal domain-containing protein</fullName>
    </recommendedName>
</protein>
<gene>
    <name evidence="2" type="ORF">ACFQ5G_29970</name>
</gene>
<comment type="caution">
    <text evidence="2">The sequence shown here is derived from an EMBL/GenBank/DDBJ whole genome shotgun (WGS) entry which is preliminary data.</text>
</comment>
<dbReference type="Pfam" id="PF01717">
    <property type="entry name" value="Meth_synt_2"/>
    <property type="match status" value="1"/>
</dbReference>
<dbReference type="InterPro" id="IPR038071">
    <property type="entry name" value="UROD/MetE-like_sf"/>
</dbReference>
<accession>A0ABW4AHJ6</accession>
<evidence type="ECO:0000259" key="1">
    <source>
        <dbReference type="Pfam" id="PF01717"/>
    </source>
</evidence>
<keyword evidence="3" id="KW-1185">Reference proteome</keyword>
<evidence type="ECO:0000313" key="2">
    <source>
        <dbReference type="EMBL" id="MFD1369587.1"/>
    </source>
</evidence>
<proteinExistence type="predicted"/>
<organism evidence="2 3">
    <name type="scientific">Actinoplanes sichuanensis</name>
    <dbReference type="NCBI Taxonomy" id="512349"/>
    <lineage>
        <taxon>Bacteria</taxon>
        <taxon>Bacillati</taxon>
        <taxon>Actinomycetota</taxon>
        <taxon>Actinomycetes</taxon>
        <taxon>Micromonosporales</taxon>
        <taxon>Micromonosporaceae</taxon>
        <taxon>Actinoplanes</taxon>
    </lineage>
</organism>
<reference evidence="3" key="1">
    <citation type="journal article" date="2019" name="Int. J. Syst. Evol. Microbiol.">
        <title>The Global Catalogue of Microorganisms (GCM) 10K type strain sequencing project: providing services to taxonomists for standard genome sequencing and annotation.</title>
        <authorList>
            <consortium name="The Broad Institute Genomics Platform"/>
            <consortium name="The Broad Institute Genome Sequencing Center for Infectious Disease"/>
            <person name="Wu L."/>
            <person name="Ma J."/>
        </authorList>
    </citation>
    <scope>NUCLEOTIDE SEQUENCE [LARGE SCALE GENOMIC DNA]</scope>
    <source>
        <strain evidence="3">CCM 7526</strain>
    </source>
</reference>
<dbReference type="Proteomes" id="UP001597183">
    <property type="component" value="Unassembled WGS sequence"/>
</dbReference>
<dbReference type="InterPro" id="IPR002629">
    <property type="entry name" value="Met_Synth_C/arc"/>
</dbReference>
<dbReference type="Gene3D" id="3.20.20.210">
    <property type="match status" value="1"/>
</dbReference>
<feature type="domain" description="Cobalamin-independent methionine synthase MetE C-terminal/archaeal" evidence="1">
    <location>
        <begin position="127"/>
        <end position="281"/>
    </location>
</feature>
<dbReference type="PANTHER" id="PTHR43844">
    <property type="entry name" value="METHIONINE SYNTHASE"/>
    <property type="match status" value="1"/>
</dbReference>